<evidence type="ECO:0000256" key="1">
    <source>
        <dbReference type="SAM" id="MobiDB-lite"/>
    </source>
</evidence>
<proteinExistence type="predicted"/>
<feature type="compositionally biased region" description="Basic and acidic residues" evidence="1">
    <location>
        <begin position="126"/>
        <end position="137"/>
    </location>
</feature>
<reference evidence="2" key="1">
    <citation type="submission" date="2024-02" db="EMBL/GenBank/DDBJ databases">
        <authorList>
            <consortium name="ELIXIR-Norway"/>
            <consortium name="Elixir Norway"/>
        </authorList>
    </citation>
    <scope>NUCLEOTIDE SEQUENCE</scope>
</reference>
<evidence type="ECO:0000313" key="2">
    <source>
        <dbReference type="EMBL" id="CAK9200634.1"/>
    </source>
</evidence>
<protein>
    <submittedName>
        <fullName evidence="2">Uncharacterized protein</fullName>
    </submittedName>
</protein>
<accession>A0ABP0TMV7</accession>
<dbReference type="EMBL" id="OZ019905">
    <property type="protein sequence ID" value="CAK9200634.1"/>
    <property type="molecule type" value="Genomic_DNA"/>
</dbReference>
<feature type="compositionally biased region" description="Acidic residues" evidence="1">
    <location>
        <begin position="113"/>
        <end position="122"/>
    </location>
</feature>
<name>A0ABP0TMV7_9BRYO</name>
<organism evidence="2 3">
    <name type="scientific">Sphagnum troendelagicum</name>
    <dbReference type="NCBI Taxonomy" id="128251"/>
    <lineage>
        <taxon>Eukaryota</taxon>
        <taxon>Viridiplantae</taxon>
        <taxon>Streptophyta</taxon>
        <taxon>Embryophyta</taxon>
        <taxon>Bryophyta</taxon>
        <taxon>Sphagnophytina</taxon>
        <taxon>Sphagnopsida</taxon>
        <taxon>Sphagnales</taxon>
        <taxon>Sphagnaceae</taxon>
        <taxon>Sphagnum</taxon>
    </lineage>
</organism>
<keyword evidence="3" id="KW-1185">Reference proteome</keyword>
<dbReference type="Proteomes" id="UP001497512">
    <property type="component" value="Chromosome 13"/>
</dbReference>
<evidence type="ECO:0000313" key="3">
    <source>
        <dbReference type="Proteomes" id="UP001497512"/>
    </source>
</evidence>
<feature type="region of interest" description="Disordered" evidence="1">
    <location>
        <begin position="165"/>
        <end position="189"/>
    </location>
</feature>
<gene>
    <name evidence="2" type="ORF">CSSPTR1EN2_LOCUS5505</name>
</gene>
<sequence>MLQDFSFKILHRPGVKHANVDALSRNSVEEAKDDDDFCEEIQDISTGQGNSVATAGGIFSIQCGRQSEWLGMRRKSGNLKQHYECCFGINHWQSSKEHQLCMLEVLTDTSPNEGDDSPEEGPETTRGNEIRNSESSRGKQTVRRGRTRYYDRKQQLELVLAAQGLLDDNAHETSNARSGGEKTCANDSS</sequence>
<feature type="region of interest" description="Disordered" evidence="1">
    <location>
        <begin position="108"/>
        <end position="149"/>
    </location>
</feature>